<feature type="transmembrane region" description="Helical" evidence="7">
    <location>
        <begin position="142"/>
        <end position="165"/>
    </location>
</feature>
<name>A0A9D2EPZ1_9FIRM</name>
<feature type="transmembrane region" description="Helical" evidence="7">
    <location>
        <begin position="422"/>
        <end position="444"/>
    </location>
</feature>
<dbReference type="InterPro" id="IPR002528">
    <property type="entry name" value="MATE_fam"/>
</dbReference>
<dbReference type="NCBIfam" id="TIGR00797">
    <property type="entry name" value="matE"/>
    <property type="match status" value="1"/>
</dbReference>
<dbReference type="GO" id="GO:0005886">
    <property type="term" value="C:plasma membrane"/>
    <property type="evidence" value="ECO:0007669"/>
    <property type="project" value="UniProtKB-SubCell"/>
</dbReference>
<keyword evidence="2" id="KW-0813">Transport</keyword>
<dbReference type="GO" id="GO:0042910">
    <property type="term" value="F:xenobiotic transmembrane transporter activity"/>
    <property type="evidence" value="ECO:0007669"/>
    <property type="project" value="InterPro"/>
</dbReference>
<dbReference type="Pfam" id="PF01554">
    <property type="entry name" value="MatE"/>
    <property type="match status" value="2"/>
</dbReference>
<evidence type="ECO:0000256" key="7">
    <source>
        <dbReference type="SAM" id="Phobius"/>
    </source>
</evidence>
<evidence type="ECO:0000256" key="6">
    <source>
        <dbReference type="ARBA" id="ARBA00023136"/>
    </source>
</evidence>
<organism evidence="8 9">
    <name type="scientific">Candidatus Gemmiger excrementigallinarum</name>
    <dbReference type="NCBI Taxonomy" id="2838609"/>
    <lineage>
        <taxon>Bacteria</taxon>
        <taxon>Bacillati</taxon>
        <taxon>Bacillota</taxon>
        <taxon>Clostridia</taxon>
        <taxon>Eubacteriales</taxon>
        <taxon>Gemmiger</taxon>
    </lineage>
</organism>
<feature type="transmembrane region" description="Helical" evidence="7">
    <location>
        <begin position="292"/>
        <end position="312"/>
    </location>
</feature>
<dbReference type="PIRSF" id="PIRSF006603">
    <property type="entry name" value="DinF"/>
    <property type="match status" value="1"/>
</dbReference>
<evidence type="ECO:0000256" key="3">
    <source>
        <dbReference type="ARBA" id="ARBA00022475"/>
    </source>
</evidence>
<feature type="transmembrane region" description="Helical" evidence="7">
    <location>
        <begin position="396"/>
        <end position="416"/>
    </location>
</feature>
<evidence type="ECO:0000256" key="1">
    <source>
        <dbReference type="ARBA" id="ARBA00004651"/>
    </source>
</evidence>
<evidence type="ECO:0000313" key="8">
    <source>
        <dbReference type="EMBL" id="HIZ41743.1"/>
    </source>
</evidence>
<feature type="transmembrane region" description="Helical" evidence="7">
    <location>
        <begin position="103"/>
        <end position="130"/>
    </location>
</feature>
<accession>A0A9D2EPZ1</accession>
<keyword evidence="4 7" id="KW-0812">Transmembrane</keyword>
<reference evidence="8" key="1">
    <citation type="journal article" date="2021" name="PeerJ">
        <title>Extensive microbial diversity within the chicken gut microbiome revealed by metagenomics and culture.</title>
        <authorList>
            <person name="Gilroy R."/>
            <person name="Ravi A."/>
            <person name="Getino M."/>
            <person name="Pursley I."/>
            <person name="Horton D.L."/>
            <person name="Alikhan N.F."/>
            <person name="Baker D."/>
            <person name="Gharbi K."/>
            <person name="Hall N."/>
            <person name="Watson M."/>
            <person name="Adriaenssens E.M."/>
            <person name="Foster-Nyarko E."/>
            <person name="Jarju S."/>
            <person name="Secka A."/>
            <person name="Antonio M."/>
            <person name="Oren A."/>
            <person name="Chaudhuri R.R."/>
            <person name="La Ragione R."/>
            <person name="Hildebrand F."/>
            <person name="Pallen M.J."/>
        </authorList>
    </citation>
    <scope>NUCLEOTIDE SEQUENCE</scope>
    <source>
        <strain evidence="8">ChiSxjej1B13-11774</strain>
    </source>
</reference>
<comment type="subcellular location">
    <subcellularLocation>
        <location evidence="1">Cell membrane</location>
        <topology evidence="1">Multi-pass membrane protein</topology>
    </subcellularLocation>
</comment>
<feature type="transmembrane region" description="Helical" evidence="7">
    <location>
        <begin position="64"/>
        <end position="83"/>
    </location>
</feature>
<evidence type="ECO:0000256" key="4">
    <source>
        <dbReference type="ARBA" id="ARBA00022692"/>
    </source>
</evidence>
<dbReference type="PANTHER" id="PTHR42925">
    <property type="entry name" value="MULTIDRUG AND TOXIN EFFLUX PROTEIN MATE FAMILY"/>
    <property type="match status" value="1"/>
</dbReference>
<keyword evidence="5 7" id="KW-1133">Transmembrane helix</keyword>
<evidence type="ECO:0000256" key="5">
    <source>
        <dbReference type="ARBA" id="ARBA00022989"/>
    </source>
</evidence>
<dbReference type="InterPro" id="IPR048279">
    <property type="entry name" value="MdtK-like"/>
</dbReference>
<evidence type="ECO:0000313" key="9">
    <source>
        <dbReference type="Proteomes" id="UP000824048"/>
    </source>
</evidence>
<keyword evidence="6 7" id="KW-0472">Membrane</keyword>
<dbReference type="InterPro" id="IPR047135">
    <property type="entry name" value="YsiQ"/>
</dbReference>
<sequence length="460" mass="49223">MEKGMETAALPQQKQPIFTNHQLITLLWPLVIEQALEVLVGMTDTMMVSSAGEAAISGVSLVDMINQLIITIFGALATGGAVVTSQYLGAKKPEAAARSAGQLVSLSAILGCGIAGFCLVARTLLLRLFFGSITDDVMHAALIYFTITALSFPFLALYNAGAAIFRSTGNSAVSMKVSLIVNIINFCGNALCVYGLKMGVAGVAVPTLVSRAVGALIILSLAARPDYLLRITPRTIFHLEGGTVKSILAIGIPSACENSLFQLGRVLVVSMISLFGTVHISANAVANNLDSVGCIIGNAMCLGMITVVGRCIGAQDFDQAIHYTKKLMRWDYVAQGLTNAAVLLLLNPLLSLYTLSPETARLSAELVWIHAGLSIFLWPMAFVLPNALRAANDVKFTMLVSVVSMVVWRLGFSQILCVQLGWGALGVWWAMIIDWVCRLLCFVIRFKSGAWKKHALKTPA</sequence>
<feature type="transmembrane region" description="Helical" evidence="7">
    <location>
        <begin position="332"/>
        <end position="355"/>
    </location>
</feature>
<dbReference type="PANTHER" id="PTHR42925:SF2">
    <property type="entry name" value="NA+ DRIVEN MULTIDRUG EFFLUX PUMP"/>
    <property type="match status" value="1"/>
</dbReference>
<dbReference type="CDD" id="cd13137">
    <property type="entry name" value="MATE_NorM_like"/>
    <property type="match status" value="1"/>
</dbReference>
<dbReference type="AlphaFoldDB" id="A0A9D2EPZ1"/>
<dbReference type="GO" id="GO:0015297">
    <property type="term" value="F:antiporter activity"/>
    <property type="evidence" value="ECO:0007669"/>
    <property type="project" value="InterPro"/>
</dbReference>
<feature type="transmembrane region" description="Helical" evidence="7">
    <location>
        <begin position="202"/>
        <end position="223"/>
    </location>
</feature>
<protein>
    <submittedName>
        <fullName evidence="8">MATE family efflux transporter</fullName>
    </submittedName>
</protein>
<dbReference type="EMBL" id="DXBP01000029">
    <property type="protein sequence ID" value="HIZ41743.1"/>
    <property type="molecule type" value="Genomic_DNA"/>
</dbReference>
<feature type="transmembrane region" description="Helical" evidence="7">
    <location>
        <begin position="177"/>
        <end position="196"/>
    </location>
</feature>
<feature type="transmembrane region" description="Helical" evidence="7">
    <location>
        <begin position="266"/>
        <end position="286"/>
    </location>
</feature>
<keyword evidence="3" id="KW-1003">Cell membrane</keyword>
<feature type="transmembrane region" description="Helical" evidence="7">
    <location>
        <begin position="367"/>
        <end position="384"/>
    </location>
</feature>
<comment type="caution">
    <text evidence="8">The sequence shown here is derived from an EMBL/GenBank/DDBJ whole genome shotgun (WGS) entry which is preliminary data.</text>
</comment>
<evidence type="ECO:0000256" key="2">
    <source>
        <dbReference type="ARBA" id="ARBA00022448"/>
    </source>
</evidence>
<dbReference type="Proteomes" id="UP000824048">
    <property type="component" value="Unassembled WGS sequence"/>
</dbReference>
<proteinExistence type="predicted"/>
<gene>
    <name evidence="8" type="ORF">H9811_04170</name>
</gene>
<reference evidence="8" key="2">
    <citation type="submission" date="2021-04" db="EMBL/GenBank/DDBJ databases">
        <authorList>
            <person name="Gilroy R."/>
        </authorList>
    </citation>
    <scope>NUCLEOTIDE SEQUENCE</scope>
    <source>
        <strain evidence="8">ChiSxjej1B13-11774</strain>
    </source>
</reference>